<protein>
    <recommendedName>
        <fullName evidence="2">FHA domain-containing protein</fullName>
    </recommendedName>
</protein>
<dbReference type="Pfam" id="PF00498">
    <property type="entry name" value="FHA"/>
    <property type="match status" value="1"/>
</dbReference>
<dbReference type="AlphaFoldDB" id="A0A6S6NXG3"/>
<proteinExistence type="predicted"/>
<keyword evidence="1" id="KW-0597">Phosphoprotein</keyword>
<gene>
    <name evidence="3" type="ORF">NIIDNTM18_00470</name>
</gene>
<evidence type="ECO:0000256" key="1">
    <source>
        <dbReference type="ARBA" id="ARBA00022553"/>
    </source>
</evidence>
<dbReference type="Gene3D" id="2.60.200.20">
    <property type="match status" value="1"/>
</dbReference>
<sequence length="343" mass="36836">MVQVAGEAVPALRIRCGDVLYTVDPAEAPILLGRELPSQIRIDDPRVSRVHARIDVDGDHWVVTDAGSRNGMFVDGQRIDSVDVLDRATVRLGHADGIAVTVTVDEAAVGASTAVDVARAGAAVSDRREELGHPRRRLEADGVIGQQALADFESGRLWPSDEVRARLEQFLQWPPGTIAAVRAGAPVPEDDSTEILSDTVQVAVMVDAADLALANVRSRIETAPPQHDPTYDEYVSALLFDLRGLETMARNAGRTIHRPDAAVVLSEIRRTYNDLMVRAAQAPGAPLSRRLYAVRHTAELTVEETADAAGVSADAVTDAEAGQYVDPTETAALEALVRRLAAR</sequence>
<reference evidence="3 4" key="1">
    <citation type="submission" date="2020-07" db="EMBL/GenBank/DDBJ databases">
        <title>Complete genome sequence of Mycolicibacterium litorale like strain isolated from cardiac implantable electronic device infection.</title>
        <authorList>
            <person name="Fukano H."/>
            <person name="Miyama H."/>
            <person name="Hoshino Y."/>
        </authorList>
    </citation>
    <scope>NUCLEOTIDE SEQUENCE [LARGE SCALE GENOMIC DNA]</scope>
    <source>
        <strain evidence="3 4">NIIDNTM18</strain>
    </source>
</reference>
<dbReference type="InterPro" id="IPR050923">
    <property type="entry name" value="Cell_Proc_Reg/RNA_Proc"/>
</dbReference>
<dbReference type="SMART" id="SM00240">
    <property type="entry name" value="FHA"/>
    <property type="match status" value="1"/>
</dbReference>
<dbReference type="RefSeq" id="WP_185293831.1">
    <property type="nucleotide sequence ID" value="NZ_AP023287.1"/>
</dbReference>
<dbReference type="InterPro" id="IPR000253">
    <property type="entry name" value="FHA_dom"/>
</dbReference>
<evidence type="ECO:0000313" key="4">
    <source>
        <dbReference type="Proteomes" id="UP000515734"/>
    </source>
</evidence>
<accession>A0A6S6NXG3</accession>
<dbReference type="EMBL" id="AP023287">
    <property type="protein sequence ID" value="BCI50769.1"/>
    <property type="molecule type" value="Genomic_DNA"/>
</dbReference>
<dbReference type="SUPFAM" id="SSF49879">
    <property type="entry name" value="SMAD/FHA domain"/>
    <property type="match status" value="1"/>
</dbReference>
<dbReference type="Pfam" id="PF13560">
    <property type="entry name" value="HTH_31"/>
    <property type="match status" value="1"/>
</dbReference>
<dbReference type="Proteomes" id="UP000515734">
    <property type="component" value="Chromosome"/>
</dbReference>
<feature type="domain" description="FHA" evidence="2">
    <location>
        <begin position="30"/>
        <end position="79"/>
    </location>
</feature>
<dbReference type="InterPro" id="IPR008984">
    <property type="entry name" value="SMAD_FHA_dom_sf"/>
</dbReference>
<organism evidence="3 4">
    <name type="scientific">Mycolicibacterium litorale</name>
    <dbReference type="NCBI Taxonomy" id="758802"/>
    <lineage>
        <taxon>Bacteria</taxon>
        <taxon>Bacillati</taxon>
        <taxon>Actinomycetota</taxon>
        <taxon>Actinomycetes</taxon>
        <taxon>Mycobacteriales</taxon>
        <taxon>Mycobacteriaceae</taxon>
        <taxon>Mycolicibacterium</taxon>
    </lineage>
</organism>
<evidence type="ECO:0000313" key="3">
    <source>
        <dbReference type="EMBL" id="BCI50769.1"/>
    </source>
</evidence>
<dbReference type="PANTHER" id="PTHR23308">
    <property type="entry name" value="NUCLEAR INHIBITOR OF PROTEIN PHOSPHATASE-1"/>
    <property type="match status" value="1"/>
</dbReference>
<dbReference type="PROSITE" id="PS50006">
    <property type="entry name" value="FHA_DOMAIN"/>
    <property type="match status" value="1"/>
</dbReference>
<evidence type="ECO:0000259" key="2">
    <source>
        <dbReference type="PROSITE" id="PS50006"/>
    </source>
</evidence>
<name>A0A6S6NXG3_9MYCO</name>